<reference evidence="2" key="1">
    <citation type="journal article" date="2023" name="Mol. Phylogenet. Evol.">
        <title>Genome-scale phylogeny and comparative genomics of the fungal order Sordariales.</title>
        <authorList>
            <person name="Hensen N."/>
            <person name="Bonometti L."/>
            <person name="Westerberg I."/>
            <person name="Brannstrom I.O."/>
            <person name="Guillou S."/>
            <person name="Cros-Aarteil S."/>
            <person name="Calhoun S."/>
            <person name="Haridas S."/>
            <person name="Kuo A."/>
            <person name="Mondo S."/>
            <person name="Pangilinan J."/>
            <person name="Riley R."/>
            <person name="LaButti K."/>
            <person name="Andreopoulos B."/>
            <person name="Lipzen A."/>
            <person name="Chen C."/>
            <person name="Yan M."/>
            <person name="Daum C."/>
            <person name="Ng V."/>
            <person name="Clum A."/>
            <person name="Steindorff A."/>
            <person name="Ohm R.A."/>
            <person name="Martin F."/>
            <person name="Silar P."/>
            <person name="Natvig D.O."/>
            <person name="Lalanne C."/>
            <person name="Gautier V."/>
            <person name="Ament-Velasquez S.L."/>
            <person name="Kruys A."/>
            <person name="Hutchinson M.I."/>
            <person name="Powell A.J."/>
            <person name="Barry K."/>
            <person name="Miller A.N."/>
            <person name="Grigoriev I.V."/>
            <person name="Debuchy R."/>
            <person name="Gladieux P."/>
            <person name="Hiltunen Thoren M."/>
            <person name="Johannesson H."/>
        </authorList>
    </citation>
    <scope>NUCLEOTIDE SEQUENCE</scope>
    <source>
        <strain evidence="2">CBS 990.96</strain>
    </source>
</reference>
<dbReference type="EMBL" id="MU865366">
    <property type="protein sequence ID" value="KAK4225477.1"/>
    <property type="molecule type" value="Genomic_DNA"/>
</dbReference>
<evidence type="ECO:0000313" key="3">
    <source>
        <dbReference type="Proteomes" id="UP001301958"/>
    </source>
</evidence>
<protein>
    <submittedName>
        <fullName evidence="2">Uncharacterized protein</fullName>
    </submittedName>
</protein>
<feature type="region of interest" description="Disordered" evidence="1">
    <location>
        <begin position="118"/>
        <end position="196"/>
    </location>
</feature>
<gene>
    <name evidence="2" type="ORF">QBC38DRAFT_457223</name>
</gene>
<proteinExistence type="predicted"/>
<evidence type="ECO:0000313" key="2">
    <source>
        <dbReference type="EMBL" id="KAK4225477.1"/>
    </source>
</evidence>
<feature type="compositionally biased region" description="Acidic residues" evidence="1">
    <location>
        <begin position="40"/>
        <end position="61"/>
    </location>
</feature>
<sequence length="215" mass="24804">MVETKVRQFARRNREKYTYTKPRESIERGELARLHREVLDPSDEPDVATDDDETEEWEDDVSSAVSDVSSDGTEFSLKRKVAVALKAVEAETMKYEAANKETEIEVSKRQKLVNTQLLHGPSRLRQEVNPEELEEEEEVEEEEDWESEEYVEHDEEPKDEENTDDIKIEEPGIEVGGADTAGVPRKSRMMKPEEGAKKKKKIKIVVVKRQKFANI</sequence>
<accession>A0AAN7BLH5</accession>
<dbReference type="AlphaFoldDB" id="A0AAN7BLH5"/>
<feature type="compositionally biased region" description="Low complexity" evidence="1">
    <location>
        <begin position="62"/>
        <end position="71"/>
    </location>
</feature>
<feature type="compositionally biased region" description="Acidic residues" evidence="1">
    <location>
        <begin position="129"/>
        <end position="163"/>
    </location>
</feature>
<dbReference type="Proteomes" id="UP001301958">
    <property type="component" value="Unassembled WGS sequence"/>
</dbReference>
<feature type="region of interest" description="Disordered" evidence="1">
    <location>
        <begin position="33"/>
        <end position="73"/>
    </location>
</feature>
<name>A0AAN7BLH5_9PEZI</name>
<organism evidence="2 3">
    <name type="scientific">Podospora fimiseda</name>
    <dbReference type="NCBI Taxonomy" id="252190"/>
    <lineage>
        <taxon>Eukaryota</taxon>
        <taxon>Fungi</taxon>
        <taxon>Dikarya</taxon>
        <taxon>Ascomycota</taxon>
        <taxon>Pezizomycotina</taxon>
        <taxon>Sordariomycetes</taxon>
        <taxon>Sordariomycetidae</taxon>
        <taxon>Sordariales</taxon>
        <taxon>Podosporaceae</taxon>
        <taxon>Podospora</taxon>
    </lineage>
</organism>
<keyword evidence="3" id="KW-1185">Reference proteome</keyword>
<evidence type="ECO:0000256" key="1">
    <source>
        <dbReference type="SAM" id="MobiDB-lite"/>
    </source>
</evidence>
<reference evidence="2" key="2">
    <citation type="submission" date="2023-05" db="EMBL/GenBank/DDBJ databases">
        <authorList>
            <consortium name="Lawrence Berkeley National Laboratory"/>
            <person name="Steindorff A."/>
            <person name="Hensen N."/>
            <person name="Bonometti L."/>
            <person name="Westerberg I."/>
            <person name="Brannstrom I.O."/>
            <person name="Guillou S."/>
            <person name="Cros-Aarteil S."/>
            <person name="Calhoun S."/>
            <person name="Haridas S."/>
            <person name="Kuo A."/>
            <person name="Mondo S."/>
            <person name="Pangilinan J."/>
            <person name="Riley R."/>
            <person name="Labutti K."/>
            <person name="Andreopoulos B."/>
            <person name="Lipzen A."/>
            <person name="Chen C."/>
            <person name="Yanf M."/>
            <person name="Daum C."/>
            <person name="Ng V."/>
            <person name="Clum A."/>
            <person name="Ohm R."/>
            <person name="Martin F."/>
            <person name="Silar P."/>
            <person name="Natvig D."/>
            <person name="Lalanne C."/>
            <person name="Gautier V."/>
            <person name="Ament-Velasquez S.L."/>
            <person name="Kruys A."/>
            <person name="Hutchinson M.I."/>
            <person name="Powell A.J."/>
            <person name="Barry K."/>
            <person name="Miller A.N."/>
            <person name="Grigoriev I.V."/>
            <person name="Debuchy R."/>
            <person name="Gladieux P."/>
            <person name="Thoren M.H."/>
            <person name="Johannesson H."/>
        </authorList>
    </citation>
    <scope>NUCLEOTIDE SEQUENCE</scope>
    <source>
        <strain evidence="2">CBS 990.96</strain>
    </source>
</reference>
<comment type="caution">
    <text evidence="2">The sequence shown here is derived from an EMBL/GenBank/DDBJ whole genome shotgun (WGS) entry which is preliminary data.</text>
</comment>